<dbReference type="RefSeq" id="WP_025496464.1">
    <property type="nucleotide sequence ID" value="NZ_JAUJQS010000043.1"/>
</dbReference>
<sequence>MSSVSRLKPVLPTVSVGSDSVVIRRSGQSSPIIAGILGQFKDDKGEITRVVLDRVVHRLKESEFDGWRVSGAVVTELHRQTAEEVA</sequence>
<protein>
    <submittedName>
        <fullName evidence="1">Uncharacterized protein</fullName>
    </submittedName>
</protein>
<dbReference type="EMBL" id="JAUJQS010000043">
    <property type="protein sequence ID" value="MDN7569906.1"/>
    <property type="molecule type" value="Genomic_DNA"/>
</dbReference>
<evidence type="ECO:0000313" key="2">
    <source>
        <dbReference type="Proteomes" id="UP001172109"/>
    </source>
</evidence>
<comment type="caution">
    <text evidence="1">The sequence shown here is derived from an EMBL/GenBank/DDBJ whole genome shotgun (WGS) entry which is preliminary data.</text>
</comment>
<gene>
    <name evidence="1" type="ORF">QZM56_35955</name>
</gene>
<proteinExistence type="predicted"/>
<evidence type="ECO:0000313" key="1">
    <source>
        <dbReference type="EMBL" id="MDN7569906.1"/>
    </source>
</evidence>
<organism evidence="1 2">
    <name type="scientific">Burkholderia contaminans</name>
    <dbReference type="NCBI Taxonomy" id="488447"/>
    <lineage>
        <taxon>Bacteria</taxon>
        <taxon>Pseudomonadati</taxon>
        <taxon>Pseudomonadota</taxon>
        <taxon>Betaproteobacteria</taxon>
        <taxon>Burkholderiales</taxon>
        <taxon>Burkholderiaceae</taxon>
        <taxon>Burkholderia</taxon>
        <taxon>Burkholderia cepacia complex</taxon>
    </lineage>
</organism>
<reference evidence="1" key="1">
    <citation type="submission" date="2023-07" db="EMBL/GenBank/DDBJ databases">
        <title>A collection of bacterial strains from the Burkholderia cepacia Research Laboratory and Repository.</title>
        <authorList>
            <person name="Lipuma J."/>
            <person name="Spilker T."/>
            <person name="Caverly L."/>
        </authorList>
    </citation>
    <scope>NUCLEOTIDE SEQUENCE</scope>
    <source>
        <strain evidence="1">AU44979</strain>
    </source>
</reference>
<name>A0AAP4RA45_9BURK</name>
<dbReference type="Proteomes" id="UP001172109">
    <property type="component" value="Unassembled WGS sequence"/>
</dbReference>
<accession>A0AAP4RA45</accession>
<dbReference type="AlphaFoldDB" id="A0AAP4RA45"/>